<evidence type="ECO:0000256" key="4">
    <source>
        <dbReference type="ARBA" id="ARBA00004752"/>
    </source>
</evidence>
<keyword evidence="11" id="KW-0133">Cell shape</keyword>
<dbReference type="eggNOG" id="ENOG502QR6B">
    <property type="taxonomic scope" value="Eukaryota"/>
</dbReference>
<comment type="catalytic activity">
    <reaction evidence="16">
        <text>UDP-N-acetyl-alpha-D-muramate + NADP(+) = UDP-N-acetyl-3-O-(1-carboxyvinyl)-alpha-D-glucosamine + NADPH + H(+)</text>
        <dbReference type="Rhea" id="RHEA:12248"/>
        <dbReference type="ChEBI" id="CHEBI:15378"/>
        <dbReference type="ChEBI" id="CHEBI:57783"/>
        <dbReference type="ChEBI" id="CHEBI:58349"/>
        <dbReference type="ChEBI" id="CHEBI:68483"/>
        <dbReference type="ChEBI" id="CHEBI:70757"/>
        <dbReference type="EC" id="1.3.1.98"/>
    </reaction>
</comment>
<dbReference type="InterPro" id="IPR003170">
    <property type="entry name" value="MurB"/>
</dbReference>
<dbReference type="GO" id="GO:0008762">
    <property type="term" value="F:UDP-N-acetylmuramate dehydrogenase activity"/>
    <property type="evidence" value="ECO:0000318"/>
    <property type="project" value="GO_Central"/>
</dbReference>
<dbReference type="InterPro" id="IPR016167">
    <property type="entry name" value="FAD-bd_PCMH_sub1"/>
</dbReference>
<keyword evidence="18" id="KW-1185">Reference proteome</keyword>
<feature type="domain" description="FAD-binding PCMH-type" evidence="17">
    <location>
        <begin position="27"/>
        <end position="192"/>
    </location>
</feature>
<dbReference type="HAMAP" id="MF_00037">
    <property type="entry name" value="MurB"/>
    <property type="match status" value="1"/>
</dbReference>
<dbReference type="UniPathway" id="UPA00219"/>
<dbReference type="GO" id="GO:0008360">
    <property type="term" value="P:regulation of cell shape"/>
    <property type="evidence" value="ECO:0007669"/>
    <property type="project" value="UniProtKB-KW"/>
</dbReference>
<keyword evidence="8" id="KW-0285">Flavoprotein</keyword>
<evidence type="ECO:0000256" key="9">
    <source>
        <dbReference type="ARBA" id="ARBA00022827"/>
    </source>
</evidence>
<dbReference type="SUPFAM" id="SSF56176">
    <property type="entry name" value="FAD-binding/transporter-associated domain-like"/>
    <property type="match status" value="1"/>
</dbReference>
<dbReference type="InParanoid" id="A0A1U8Q0L2"/>
<dbReference type="Gene3D" id="3.30.43.10">
    <property type="entry name" value="Uridine Diphospho-n-acetylenolpyruvylglucosamine Reductase, domain 2"/>
    <property type="match status" value="1"/>
</dbReference>
<organism evidence="18 19">
    <name type="scientific">Nelumbo nucifera</name>
    <name type="common">Sacred lotus</name>
    <dbReference type="NCBI Taxonomy" id="4432"/>
    <lineage>
        <taxon>Eukaryota</taxon>
        <taxon>Viridiplantae</taxon>
        <taxon>Streptophyta</taxon>
        <taxon>Embryophyta</taxon>
        <taxon>Tracheophyta</taxon>
        <taxon>Spermatophyta</taxon>
        <taxon>Magnoliopsida</taxon>
        <taxon>Proteales</taxon>
        <taxon>Nelumbonaceae</taxon>
        <taxon>Nelumbo</taxon>
    </lineage>
</organism>
<evidence type="ECO:0000256" key="8">
    <source>
        <dbReference type="ARBA" id="ARBA00022630"/>
    </source>
</evidence>
<evidence type="ECO:0000256" key="14">
    <source>
        <dbReference type="ARBA" id="ARBA00023306"/>
    </source>
</evidence>
<dbReference type="GO" id="GO:0071555">
    <property type="term" value="P:cell wall organization"/>
    <property type="evidence" value="ECO:0000318"/>
    <property type="project" value="GO_Central"/>
</dbReference>
<keyword evidence="7" id="KW-0132">Cell division</keyword>
<dbReference type="Pfam" id="PF01565">
    <property type="entry name" value="FAD_binding_4"/>
    <property type="match status" value="1"/>
</dbReference>
<evidence type="ECO:0000256" key="11">
    <source>
        <dbReference type="ARBA" id="ARBA00022960"/>
    </source>
</evidence>
<evidence type="ECO:0000256" key="6">
    <source>
        <dbReference type="ARBA" id="ARBA00022490"/>
    </source>
</evidence>
<dbReference type="PANTHER" id="PTHR21071:SF4">
    <property type="entry name" value="UDP-N-ACETYLENOLPYRUVOYLGLUCOSAMINE REDUCTASE"/>
    <property type="match status" value="1"/>
</dbReference>
<evidence type="ECO:0000256" key="7">
    <source>
        <dbReference type="ARBA" id="ARBA00022618"/>
    </source>
</evidence>
<gene>
    <name evidence="19" type="primary">LOC104591993</name>
</gene>
<keyword evidence="14" id="KW-0131">Cell cycle</keyword>
<dbReference type="GO" id="GO:0051301">
    <property type="term" value="P:cell division"/>
    <property type="evidence" value="ECO:0007669"/>
    <property type="project" value="UniProtKB-KW"/>
</dbReference>
<dbReference type="GeneID" id="104591993"/>
<evidence type="ECO:0000256" key="13">
    <source>
        <dbReference type="ARBA" id="ARBA00023002"/>
    </source>
</evidence>
<sequence length="291" mass="31961">MERKPSPSPSAGKLFLPFATLDNSGSVHQRTDVVIAHCDIFNLIASLYCCERCIPFIIVGNGSNCLFDDSGFEGCVILNRIGFPERIEPDIYRVGSGYQFNRLGVQCTNEGFSGLEFASGIPGTVGGAAYMNAGTNGQETVDAIDTVEIVTVDGGHKILYRSDLAFGYHMSPSQAMQDLAAIVAVTLRLLPSASAKERQQAYLIKRRLSQPVGERTAGSVFRNPPNMRFSAGELIEKAGLKGFRAFSSKPAAQIPERSLILLAWSRQKLKRNLEYDSKEKYNMLVHFVNMH</sequence>
<dbReference type="Gene3D" id="3.30.465.10">
    <property type="match status" value="1"/>
</dbReference>
<dbReference type="InterPro" id="IPR006094">
    <property type="entry name" value="Oxid_FAD_bind_N"/>
</dbReference>
<dbReference type="InterPro" id="IPR011601">
    <property type="entry name" value="MurB_C"/>
</dbReference>
<evidence type="ECO:0000313" key="18">
    <source>
        <dbReference type="Proteomes" id="UP000189703"/>
    </source>
</evidence>
<dbReference type="InterPro" id="IPR016166">
    <property type="entry name" value="FAD-bd_PCMH"/>
</dbReference>
<dbReference type="Gene3D" id="3.90.78.10">
    <property type="entry name" value="UDP-N-acetylenolpyruvoylglucosamine reductase, C-terminal domain"/>
    <property type="match status" value="1"/>
</dbReference>
<evidence type="ECO:0000256" key="5">
    <source>
        <dbReference type="ARBA" id="ARBA00012518"/>
    </source>
</evidence>
<dbReference type="PANTHER" id="PTHR21071">
    <property type="entry name" value="UDP-N-ACETYLENOLPYRUVOYLGLUCOSAMINE REDUCTASE"/>
    <property type="match status" value="1"/>
</dbReference>
<evidence type="ECO:0000313" key="19">
    <source>
        <dbReference type="RefSeq" id="XP_019052358.1"/>
    </source>
</evidence>
<name>A0A1U8Q0L2_NELNU</name>
<protein>
    <recommendedName>
        <fullName evidence="5">UDP-N-acetylmuramate dehydrogenase</fullName>
        <ecNumber evidence="5">1.3.1.98</ecNumber>
    </recommendedName>
</protein>
<evidence type="ECO:0000256" key="10">
    <source>
        <dbReference type="ARBA" id="ARBA00022857"/>
    </source>
</evidence>
<dbReference type="GO" id="GO:0050660">
    <property type="term" value="F:flavin adenine dinucleotide binding"/>
    <property type="evidence" value="ECO:0000318"/>
    <property type="project" value="GO_Central"/>
</dbReference>
<comment type="subcellular location">
    <subcellularLocation>
        <location evidence="3">Cytoplasm</location>
    </subcellularLocation>
</comment>
<evidence type="ECO:0000256" key="3">
    <source>
        <dbReference type="ARBA" id="ARBA00004496"/>
    </source>
</evidence>
<evidence type="ECO:0000256" key="2">
    <source>
        <dbReference type="ARBA" id="ARBA00003921"/>
    </source>
</evidence>
<dbReference type="EC" id="1.3.1.98" evidence="5"/>
<evidence type="ECO:0000256" key="15">
    <source>
        <dbReference type="ARBA" id="ARBA00023316"/>
    </source>
</evidence>
<dbReference type="STRING" id="4432.A0A1U8Q0L2"/>
<dbReference type="OrthoDB" id="66620at2759"/>
<dbReference type="KEGG" id="nnu:104591993"/>
<evidence type="ECO:0000256" key="16">
    <source>
        <dbReference type="ARBA" id="ARBA00048914"/>
    </source>
</evidence>
<dbReference type="Proteomes" id="UP000189703">
    <property type="component" value="Unplaced"/>
</dbReference>
<accession>A0A1U8Q0L2</accession>
<dbReference type="InterPro" id="IPR016169">
    <property type="entry name" value="FAD-bd_PCMH_sub2"/>
</dbReference>
<dbReference type="InterPro" id="IPR036318">
    <property type="entry name" value="FAD-bd_PCMH-like_sf"/>
</dbReference>
<dbReference type="AlphaFoldDB" id="A0A1U8Q0L2"/>
<keyword evidence="15" id="KW-0961">Cell wall biogenesis/degradation</keyword>
<keyword evidence="12" id="KW-0573">Peptidoglycan synthesis</keyword>
<dbReference type="RefSeq" id="XP_019052358.1">
    <property type="nucleotide sequence ID" value="XM_019196813.1"/>
</dbReference>
<dbReference type="GO" id="GO:0071949">
    <property type="term" value="F:FAD binding"/>
    <property type="evidence" value="ECO:0007669"/>
    <property type="project" value="InterPro"/>
</dbReference>
<evidence type="ECO:0000256" key="12">
    <source>
        <dbReference type="ARBA" id="ARBA00022984"/>
    </source>
</evidence>
<dbReference type="Pfam" id="PF02873">
    <property type="entry name" value="MurB_C"/>
    <property type="match status" value="1"/>
</dbReference>
<dbReference type="GO" id="GO:0005829">
    <property type="term" value="C:cytosol"/>
    <property type="evidence" value="ECO:0000318"/>
    <property type="project" value="GO_Central"/>
</dbReference>
<dbReference type="InterPro" id="IPR036635">
    <property type="entry name" value="MurB_C_sf"/>
</dbReference>
<dbReference type="PROSITE" id="PS51387">
    <property type="entry name" value="FAD_PCMH"/>
    <property type="match status" value="1"/>
</dbReference>
<keyword evidence="10" id="KW-0521">NADP</keyword>
<keyword evidence="6" id="KW-0963">Cytoplasm</keyword>
<evidence type="ECO:0000259" key="17">
    <source>
        <dbReference type="PROSITE" id="PS51387"/>
    </source>
</evidence>
<evidence type="ECO:0000256" key="1">
    <source>
        <dbReference type="ARBA" id="ARBA00001974"/>
    </source>
</evidence>
<reference evidence="19" key="1">
    <citation type="submission" date="2025-08" db="UniProtKB">
        <authorList>
            <consortium name="RefSeq"/>
        </authorList>
    </citation>
    <scope>IDENTIFICATION</scope>
</reference>
<keyword evidence="9" id="KW-0274">FAD</keyword>
<comment type="function">
    <text evidence="2">Cell wall formation.</text>
</comment>
<dbReference type="SUPFAM" id="SSF56194">
    <property type="entry name" value="Uridine diphospho-N-Acetylenolpyruvylglucosamine reductase, MurB, C-terminal domain"/>
    <property type="match status" value="1"/>
</dbReference>
<keyword evidence="13" id="KW-0560">Oxidoreductase</keyword>
<comment type="pathway">
    <text evidence="4">Cell wall biogenesis; peptidoglycan biosynthesis.</text>
</comment>
<comment type="cofactor">
    <cofactor evidence="1">
        <name>FAD</name>
        <dbReference type="ChEBI" id="CHEBI:57692"/>
    </cofactor>
</comment>
<proteinExistence type="inferred from homology"/>